<reference evidence="2 3" key="1">
    <citation type="submission" date="2016-09" db="EMBL/GenBank/DDBJ databases">
        <title>Extensive genetic diversity and differential bi-allelic expression allows diatom success in the polar Southern Ocean.</title>
        <authorList>
            <consortium name="DOE Joint Genome Institute"/>
            <person name="Mock T."/>
            <person name="Otillar R.P."/>
            <person name="Strauss J."/>
            <person name="Dupont C."/>
            <person name="Frickenhaus S."/>
            <person name="Maumus F."/>
            <person name="Mcmullan M."/>
            <person name="Sanges R."/>
            <person name="Schmutz J."/>
            <person name="Toseland A."/>
            <person name="Valas R."/>
            <person name="Veluchamy A."/>
            <person name="Ward B.J."/>
            <person name="Allen A."/>
            <person name="Barry K."/>
            <person name="Falciatore A."/>
            <person name="Ferrante M."/>
            <person name="Fortunato A.E."/>
            <person name="Gloeckner G."/>
            <person name="Gruber A."/>
            <person name="Hipkin R."/>
            <person name="Janech M."/>
            <person name="Kroth P."/>
            <person name="Leese F."/>
            <person name="Lindquist E."/>
            <person name="Lyon B.R."/>
            <person name="Martin J."/>
            <person name="Mayer C."/>
            <person name="Parker M."/>
            <person name="Quesneville H."/>
            <person name="Raymond J."/>
            <person name="Uhlig C."/>
            <person name="Valentin K.U."/>
            <person name="Worden A.Z."/>
            <person name="Armbrust E.V."/>
            <person name="Bowler C."/>
            <person name="Green B."/>
            <person name="Moulton V."/>
            <person name="Van Oosterhout C."/>
            <person name="Grigoriev I."/>
        </authorList>
    </citation>
    <scope>NUCLEOTIDE SEQUENCE [LARGE SCALE GENOMIC DNA]</scope>
    <source>
        <strain evidence="2 3">CCMP1102</strain>
    </source>
</reference>
<feature type="region of interest" description="Disordered" evidence="1">
    <location>
        <begin position="1"/>
        <end position="68"/>
    </location>
</feature>
<feature type="region of interest" description="Disordered" evidence="1">
    <location>
        <begin position="1646"/>
        <end position="1678"/>
    </location>
</feature>
<evidence type="ECO:0000313" key="2">
    <source>
        <dbReference type="EMBL" id="OEU16996.1"/>
    </source>
</evidence>
<sequence>MAVIDKPTDTTSTTGGTGNALSAKEKEAKAAAAAAKNTANQKKKNHPSNASSKKNKQQQVAKSKFEGLASGTSPMKGIVVALANGNLLGQYRVLQNTMAGTAAGEKAYGLDSSILELVAKVESDFVTSKSDPLKHSTVVTIYTKDATGADTTTPTGEKRLVCFDPILKASMDSNCFIDVKIQKANWNNYERFSQAYYRTAIGNVEDVIITYCRADKRMALVETNKDLIGFLQILRSVCAQTNGIVKVDQEFQNLHTLHAAIAFKQAANVDDSTFSKQVQDRYKSAIFTCGKFAFGEVSLEKVLSALPTPTTFNAYLALKPADQVSIDKLVEERTVDRLIVKNSLNKNLKTHLMTTYSTAAGDCYPNTISDALALLSTFAVQPAKNTTTDDAIVSYHEVSSPDPVSSIQEEAEDNLSDPEPELTIEELPPDIVAPSSSEFDASVMATVIGAATEEADNDRFFGASFAQLQDVDDIYDDNEPDFVTCAHVVDRPGGRQGDSTDFDSNSDIDHAGDRHGNSSDWDTDEWNRELEENRNRPKTGKSPITINKAHCFETVVYLTAQRVKNTGTVRIKSYDADDDDVPLVSYEYDSPTPEHIIDYSDVVREKLKLSGIRNIAALDDLFEGCSVAEAARRLRQQVIDVNQTALHGDTVRYLKEETDRHHDHLRFYKARYDRMITEIGPDDERMVFPQAHVLLHHTVVAVSINQRRRKPNRWINKVTRKLVNCGINTVELLESALKGHQLNNILHRHGLPKFHQMTEDRMPYHPYDTGWIRTIYSSICLGWFLLSTGLLPRFTCYSLYNNVWITYCKIIAFMCEEIGNAVITLGETIMEIDSIVFNKINYINPIYNVFQRFEHMLSRLNIFTHPVIGMRPKPISRKHNSKNNKTSSGSHLHVFFARKRSRERHSVISGPIPHSANGNSRTKDRTNTGSSTQSRSEHRSKIPRIPSDTFVSASTIYPIDDPSCQDISWYDAISPYWTGGMIWDGAYVLNHQVVSVTTDPIFVSDLLPAFELSATIQTPKARSGGKHVGPRTTIAIDSGSSIHIFKDAFLLADIQADENSSISVRTTDSKFQIKDIGRLCDDLNTLPLPSDGYYFYPNGVANLLSLAMLTDTKRVVMDSAIDNAIYVFNDDGSYVRFGKTSNGMYCIDITTDDDHHIVMAHQTVKGESAHFSAIDCRRAAKVRDLQEALACPSDFDLANAIEHNVIGNSPFTRRDVRIAKKIFGPDVPAMKGKTVKNKSIMPREDDVTDIPSFIMKEYSNIHLAIDIMHINGIKFLISHSKHIGLIQTYCVRKNNRDAILACILKITQTYKSRSVFKVVTIEADGAFECIKHELQDKPYNITLSTCDAGRHVETVERQIRFLKERIRAVRLMMPYKKLPKRFTVEMVLRVTMLINSLPKQNGIHSVLSPREIVTGKKFRCPTIKVGQYVQGHTGGTNSTDEERSIDALYIGRADNGSGHVVFKLNTKQPVSVNRVTIIPTTDALVNTVTNIGEQEQQPEGIEFADINGRVTLDDFAANVINDDDSNASDTDFKMDEEYREELQKELKLEAKDKTVDESDPDSKGFGGDEPDSQIDFFQNPIQQHNRDTLNENEDAPIILDSRTRSGVNLAISTSKQECGKDKKKKKRIIVENDTNLIEDDLEDDDMMEPTITSNDDIITNDTSEEEEDEPSAPRELDSDLGSYWNLAHSKQAYVLSTIASYSHVEASKSTPQYGFNRGLKEFGAMGYEATMKELDDNLLGMGAMNDMNYSNDESTPLKGYIEVEENPKGLCDTTTAQKQHKRDLRLMLMGMVIGVLGVLGVAVLSNTTTSSTSIGLKKLKMEILDFDEESSPPDFKSPSPTYCTEDQEKGKLICDGPGEEKCAALYTSSSALCVAQPVCKPGEHPVAPPPSWWGTCVKNFAQPPQASLPGCGNCKKPNKSQNESTCQCDALDNVPCTESSGWPGSTVHSKCPPKPCSSVTAAEAGDCYGNDFGFFCADKGGGKCGMESCPAGTTFSEYSTGAPSYIDCKKHPYYETATQCPANGVCPKPRNAGSEGYPWILKDPKVPRVINKLCDLFCQCGIKGGGRYGPPSCTVGFNNHESGQEESSDDGKGFMHGCYCDSEAIKSSPFGPGPLGGIAFDHHKFDDCGYYLPLYGPNVGGGQAASYESYAKTKGLIDLFPAPKPICVPNN</sequence>
<feature type="compositionally biased region" description="Polar residues" evidence="1">
    <location>
        <begin position="47"/>
        <end position="61"/>
    </location>
</feature>
<evidence type="ECO:0000256" key="1">
    <source>
        <dbReference type="SAM" id="MobiDB-lite"/>
    </source>
</evidence>
<dbReference type="Proteomes" id="UP000095751">
    <property type="component" value="Unassembled WGS sequence"/>
</dbReference>
<dbReference type="OrthoDB" id="44654at2759"/>
<name>A0A1E7FFS8_9STRA</name>
<feature type="compositionally biased region" description="Basic and acidic residues" evidence="1">
    <location>
        <begin position="507"/>
        <end position="517"/>
    </location>
</feature>
<feature type="compositionally biased region" description="Low complexity" evidence="1">
    <location>
        <begin position="9"/>
        <end position="22"/>
    </location>
</feature>
<protein>
    <recommendedName>
        <fullName evidence="4">Integrase catalytic domain-containing protein</fullName>
    </recommendedName>
</protein>
<proteinExistence type="predicted"/>
<feature type="compositionally biased region" description="Basic and acidic residues" evidence="1">
    <location>
        <begin position="1546"/>
        <end position="1562"/>
    </location>
</feature>
<dbReference type="InParanoid" id="A0A1E7FFS8"/>
<feature type="region of interest" description="Disordered" evidence="1">
    <location>
        <begin position="1546"/>
        <end position="1575"/>
    </location>
</feature>
<evidence type="ECO:0000313" key="3">
    <source>
        <dbReference type="Proteomes" id="UP000095751"/>
    </source>
</evidence>
<keyword evidence="3" id="KW-1185">Reference proteome</keyword>
<accession>A0A1E7FFS8</accession>
<gene>
    <name evidence="2" type="ORF">FRACYDRAFT_239593</name>
</gene>
<feature type="region of interest" description="Disordered" evidence="1">
    <location>
        <begin position="901"/>
        <end position="944"/>
    </location>
</feature>
<evidence type="ECO:0008006" key="4">
    <source>
        <dbReference type="Google" id="ProtNLM"/>
    </source>
</evidence>
<dbReference type="KEGG" id="fcy:FRACYDRAFT_239593"/>
<feature type="region of interest" description="Disordered" evidence="1">
    <location>
        <begin position="488"/>
        <end position="524"/>
    </location>
</feature>
<feature type="compositionally biased region" description="Low complexity" evidence="1">
    <location>
        <begin position="30"/>
        <end position="40"/>
    </location>
</feature>
<organism evidence="2 3">
    <name type="scientific">Fragilariopsis cylindrus CCMP1102</name>
    <dbReference type="NCBI Taxonomy" id="635003"/>
    <lineage>
        <taxon>Eukaryota</taxon>
        <taxon>Sar</taxon>
        <taxon>Stramenopiles</taxon>
        <taxon>Ochrophyta</taxon>
        <taxon>Bacillariophyta</taxon>
        <taxon>Bacillariophyceae</taxon>
        <taxon>Bacillariophycidae</taxon>
        <taxon>Bacillariales</taxon>
        <taxon>Bacillariaceae</taxon>
        <taxon>Fragilariopsis</taxon>
    </lineage>
</organism>
<dbReference type="EMBL" id="KV784358">
    <property type="protein sequence ID" value="OEU16996.1"/>
    <property type="molecule type" value="Genomic_DNA"/>
</dbReference>